<dbReference type="PROSITE" id="PS00737">
    <property type="entry name" value="THIOLASE_2"/>
    <property type="match status" value="1"/>
</dbReference>
<gene>
    <name evidence="10" type="ORF">ENK44_09835</name>
</gene>
<dbReference type="SUPFAM" id="SSF53901">
    <property type="entry name" value="Thiolase-like"/>
    <property type="match status" value="2"/>
</dbReference>
<dbReference type="PANTHER" id="PTHR18919:SF156">
    <property type="entry name" value="ACETYL-COA ACETYLTRANSFERASE, MITOCHONDRIAL"/>
    <property type="match status" value="1"/>
</dbReference>
<feature type="active site" description="Proton acceptor" evidence="6">
    <location>
        <position position="381"/>
    </location>
</feature>
<accession>A0A7V4U2B2</accession>
<dbReference type="GO" id="GO:0006635">
    <property type="term" value="P:fatty acid beta-oxidation"/>
    <property type="evidence" value="ECO:0007669"/>
    <property type="project" value="TreeGrafter"/>
</dbReference>
<feature type="domain" description="Thiolase C-terminal" evidence="9">
    <location>
        <begin position="272"/>
        <end position="393"/>
    </location>
</feature>
<evidence type="ECO:0000256" key="7">
    <source>
        <dbReference type="RuleBase" id="RU003557"/>
    </source>
</evidence>
<dbReference type="GO" id="GO:0046872">
    <property type="term" value="F:metal ion binding"/>
    <property type="evidence" value="ECO:0007669"/>
    <property type="project" value="UniProtKB-KW"/>
</dbReference>
<keyword evidence="4" id="KW-0630">Potassium</keyword>
<evidence type="ECO:0000259" key="8">
    <source>
        <dbReference type="Pfam" id="PF00108"/>
    </source>
</evidence>
<evidence type="ECO:0000256" key="3">
    <source>
        <dbReference type="ARBA" id="ARBA00022723"/>
    </source>
</evidence>
<dbReference type="PROSITE" id="PS00098">
    <property type="entry name" value="THIOLASE_1"/>
    <property type="match status" value="1"/>
</dbReference>
<protein>
    <submittedName>
        <fullName evidence="10">Acetyl-CoA C-acetyltransferase</fullName>
    </submittedName>
</protein>
<dbReference type="PANTHER" id="PTHR18919">
    <property type="entry name" value="ACETYL-COA C-ACYLTRANSFERASE"/>
    <property type="match status" value="1"/>
</dbReference>
<dbReference type="EMBL" id="DRQG01000091">
    <property type="protein sequence ID" value="HGY55992.1"/>
    <property type="molecule type" value="Genomic_DNA"/>
</dbReference>
<dbReference type="Pfam" id="PF02803">
    <property type="entry name" value="Thiolase_C"/>
    <property type="match status" value="1"/>
</dbReference>
<keyword evidence="3" id="KW-0479">Metal-binding</keyword>
<feature type="active site" description="Acyl-thioester intermediate" evidence="6">
    <location>
        <position position="91"/>
    </location>
</feature>
<reference evidence="10" key="1">
    <citation type="journal article" date="2020" name="mSystems">
        <title>Genome- and Community-Level Interaction Insights into Carbon Utilization and Element Cycling Functions of Hydrothermarchaeota in Hydrothermal Sediment.</title>
        <authorList>
            <person name="Zhou Z."/>
            <person name="Liu Y."/>
            <person name="Xu W."/>
            <person name="Pan J."/>
            <person name="Luo Z.H."/>
            <person name="Li M."/>
        </authorList>
    </citation>
    <scope>NUCLEOTIDE SEQUENCE [LARGE SCALE GENOMIC DNA]</scope>
    <source>
        <strain evidence="10">HyVt-577</strain>
    </source>
</reference>
<dbReference type="Proteomes" id="UP000885779">
    <property type="component" value="Unassembled WGS sequence"/>
</dbReference>
<dbReference type="InterPro" id="IPR016039">
    <property type="entry name" value="Thiolase-like"/>
</dbReference>
<dbReference type="InterPro" id="IPR020615">
    <property type="entry name" value="Thiolase_acyl_enz_int_AS"/>
</dbReference>
<organism evidence="10">
    <name type="scientific">Caldithrix abyssi</name>
    <dbReference type="NCBI Taxonomy" id="187145"/>
    <lineage>
        <taxon>Bacteria</taxon>
        <taxon>Pseudomonadati</taxon>
        <taxon>Calditrichota</taxon>
        <taxon>Calditrichia</taxon>
        <taxon>Calditrichales</taxon>
        <taxon>Calditrichaceae</taxon>
        <taxon>Caldithrix</taxon>
    </lineage>
</organism>
<dbReference type="NCBIfam" id="TIGR01930">
    <property type="entry name" value="AcCoA-C-Actrans"/>
    <property type="match status" value="1"/>
</dbReference>
<evidence type="ECO:0000256" key="6">
    <source>
        <dbReference type="PIRSR" id="PIRSR000429-1"/>
    </source>
</evidence>
<evidence type="ECO:0000313" key="10">
    <source>
        <dbReference type="EMBL" id="HGY55992.1"/>
    </source>
</evidence>
<dbReference type="FunFam" id="3.40.47.10:FF:000007">
    <property type="entry name" value="acetyl-CoA acetyltransferase, mitochondrial"/>
    <property type="match status" value="1"/>
</dbReference>
<dbReference type="InterPro" id="IPR020617">
    <property type="entry name" value="Thiolase_C"/>
</dbReference>
<keyword evidence="5 7" id="KW-0012">Acyltransferase</keyword>
<evidence type="ECO:0000256" key="5">
    <source>
        <dbReference type="ARBA" id="ARBA00023315"/>
    </source>
</evidence>
<proteinExistence type="inferred from homology"/>
<dbReference type="Gene3D" id="3.40.47.10">
    <property type="match status" value="2"/>
</dbReference>
<evidence type="ECO:0000259" key="9">
    <source>
        <dbReference type="Pfam" id="PF02803"/>
    </source>
</evidence>
<dbReference type="CDD" id="cd00751">
    <property type="entry name" value="thiolase"/>
    <property type="match status" value="1"/>
</dbReference>
<comment type="caution">
    <text evidence="10">The sequence shown here is derived from an EMBL/GenBank/DDBJ whole genome shotgun (WGS) entry which is preliminary data.</text>
</comment>
<evidence type="ECO:0000256" key="4">
    <source>
        <dbReference type="ARBA" id="ARBA00022958"/>
    </source>
</evidence>
<dbReference type="Pfam" id="PF00108">
    <property type="entry name" value="Thiolase_N"/>
    <property type="match status" value="1"/>
</dbReference>
<feature type="active site" description="Proton acceptor" evidence="6">
    <location>
        <position position="351"/>
    </location>
</feature>
<dbReference type="InterPro" id="IPR020613">
    <property type="entry name" value="Thiolase_CS"/>
</dbReference>
<sequence length="395" mass="41777">MAEIREVVIVSAARTPIGSFNGALKDIPATRLGSIAIKAAIERAGIDPNIVDEVIMGNVLPANEGQAPARQAALGAGLDKSVQCMTINKVCGSGLKSVMLAAQAIMVGDADVIVAGGMENMSQTPYYLDRARFGYKMGNATLIDGMIKDGLWDVYNDFHMGDAAELCAEECNIPREAQDEFAVQSYTRALDAQKNGLFKEEIVPVEIPQRKGDPILFIDDEEPGKVRFEKIPALRPAFKKDGTVTAANASSINDGAAAVLVMAKEVADKLGLKPMVRIVAQASAAKAPEYFTTAPADAINKALKKAGLTVDEIDLFEINEAFAVVSLINNRLLNLPMDKVNIHGGAVALGHPIGASGARILTTLLYAMRKNKAKKGLASLCIGGGEASTLIVESV</sequence>
<keyword evidence="2 7" id="KW-0808">Transferase</keyword>
<feature type="domain" description="Thiolase N-terminal" evidence="8">
    <location>
        <begin position="7"/>
        <end position="264"/>
    </location>
</feature>
<evidence type="ECO:0000256" key="1">
    <source>
        <dbReference type="ARBA" id="ARBA00010982"/>
    </source>
</evidence>
<dbReference type="InterPro" id="IPR020616">
    <property type="entry name" value="Thiolase_N"/>
</dbReference>
<dbReference type="GO" id="GO:0003985">
    <property type="term" value="F:acetyl-CoA C-acetyltransferase activity"/>
    <property type="evidence" value="ECO:0007669"/>
    <property type="project" value="TreeGrafter"/>
</dbReference>
<comment type="similarity">
    <text evidence="1 7">Belongs to the thiolase-like superfamily. Thiolase family.</text>
</comment>
<dbReference type="InterPro" id="IPR002155">
    <property type="entry name" value="Thiolase"/>
</dbReference>
<dbReference type="AlphaFoldDB" id="A0A7V4U2B2"/>
<evidence type="ECO:0000256" key="2">
    <source>
        <dbReference type="ARBA" id="ARBA00022679"/>
    </source>
</evidence>
<dbReference type="PIRSF" id="PIRSF000429">
    <property type="entry name" value="Ac-CoA_Ac_transf"/>
    <property type="match status" value="1"/>
</dbReference>
<name>A0A7V4U2B2_CALAY</name>